<comment type="caution">
    <text evidence="9">The sequence shown here is derived from an EMBL/GenBank/DDBJ whole genome shotgun (WGS) entry which is preliminary data.</text>
</comment>
<feature type="transmembrane region" description="Helical" evidence="6">
    <location>
        <begin position="317"/>
        <end position="339"/>
    </location>
</feature>
<dbReference type="AlphaFoldDB" id="A0A7C4S7U9"/>
<keyword evidence="3 6" id="KW-0812">Transmembrane</keyword>
<dbReference type="EMBL" id="DRUC01000026">
    <property type="protein sequence ID" value="HHF47906.1"/>
    <property type="molecule type" value="Genomic_DNA"/>
</dbReference>
<dbReference type="InterPro" id="IPR052425">
    <property type="entry name" value="Uncharacterized_MFS-type"/>
</dbReference>
<evidence type="ECO:0000313" key="10">
    <source>
        <dbReference type="EMBL" id="HHF47906.1"/>
    </source>
</evidence>
<accession>A0A7C4S7U9</accession>
<organism evidence="9">
    <name type="scientific">Geoglobus ahangari</name>
    <dbReference type="NCBI Taxonomy" id="113653"/>
    <lineage>
        <taxon>Archaea</taxon>
        <taxon>Methanobacteriati</taxon>
        <taxon>Methanobacteriota</taxon>
        <taxon>Archaeoglobi</taxon>
        <taxon>Archaeoglobales</taxon>
        <taxon>Archaeoglobaceae</taxon>
        <taxon>Geoglobus</taxon>
    </lineage>
</organism>
<dbReference type="InterPro" id="IPR036259">
    <property type="entry name" value="MFS_trans_sf"/>
</dbReference>
<evidence type="ECO:0000256" key="3">
    <source>
        <dbReference type="ARBA" id="ARBA00022692"/>
    </source>
</evidence>
<dbReference type="PANTHER" id="PTHR42688:SF1">
    <property type="entry name" value="BLR5212 PROTEIN"/>
    <property type="match status" value="1"/>
</dbReference>
<dbReference type="GO" id="GO:0005886">
    <property type="term" value="C:plasma membrane"/>
    <property type="evidence" value="ECO:0007669"/>
    <property type="project" value="UniProtKB-SubCell"/>
</dbReference>
<keyword evidence="5 6" id="KW-0472">Membrane</keyword>
<dbReference type="InterPro" id="IPR011701">
    <property type="entry name" value="MFS"/>
</dbReference>
<dbReference type="Gene3D" id="1.20.1250.20">
    <property type="entry name" value="MFS general substrate transporter like domains"/>
    <property type="match status" value="2"/>
</dbReference>
<dbReference type="InterPro" id="IPR020846">
    <property type="entry name" value="MFS_dom"/>
</dbReference>
<evidence type="ECO:0000256" key="2">
    <source>
        <dbReference type="ARBA" id="ARBA00022475"/>
    </source>
</evidence>
<evidence type="ECO:0000313" key="8">
    <source>
        <dbReference type="EMBL" id="HGE66474.1"/>
    </source>
</evidence>
<feature type="transmembrane region" description="Helical" evidence="6">
    <location>
        <begin position="31"/>
        <end position="55"/>
    </location>
</feature>
<protein>
    <submittedName>
        <fullName evidence="9">MFS transporter</fullName>
    </submittedName>
</protein>
<keyword evidence="4 6" id="KW-1133">Transmembrane helix</keyword>
<evidence type="ECO:0000256" key="4">
    <source>
        <dbReference type="ARBA" id="ARBA00022989"/>
    </source>
</evidence>
<sequence>MRRAYKFLILIGFVSLFADMSYEGARSITGAYLATLGISSFFLGLFLGLGEFLSYAIRILSGYLADRFSIHWHLTFLGYFLIISIPLIALADSWELIILLLLIERIGKALRSPARDAIISLATSKIGYGKAFGIHEALDQIGAIAGPLIISTSLFIGFGYRESFSVLLIPTLTALVLLYFAKMVFREEVQKEARIGVSLHSYMLFAFFSTSGLASFYLIAFHAESKRLMSPEMIPLAYSTAMAVDAVAAIFMGRLFDRIGFKSLLFIPLLTPLSVALAFSYNIFAGILLFGAVLGMHESIMRAGLAEITPASRRASAYGAFNAVVGFGFFISGASFGFLYSRTELMILFSVICELIAVFCLKNIQSKSR</sequence>
<dbReference type="PANTHER" id="PTHR42688">
    <property type="entry name" value="CONSERVED PROTEIN"/>
    <property type="match status" value="1"/>
</dbReference>
<evidence type="ECO:0000259" key="7">
    <source>
        <dbReference type="PROSITE" id="PS50850"/>
    </source>
</evidence>
<dbReference type="EMBL" id="DTAK01000025">
    <property type="protein sequence ID" value="HGU59348.1"/>
    <property type="molecule type" value="Genomic_DNA"/>
</dbReference>
<gene>
    <name evidence="10" type="ORF">ENL48_01490</name>
    <name evidence="9" type="ORF">ENT89_04085</name>
    <name evidence="8" type="ORF">ENX77_05065</name>
</gene>
<feature type="transmembrane region" description="Helical" evidence="6">
    <location>
        <begin position="76"/>
        <end position="103"/>
    </location>
</feature>
<dbReference type="SUPFAM" id="SSF103473">
    <property type="entry name" value="MFS general substrate transporter"/>
    <property type="match status" value="1"/>
</dbReference>
<feature type="transmembrane region" description="Helical" evidence="6">
    <location>
        <begin position="201"/>
        <end position="221"/>
    </location>
</feature>
<dbReference type="Pfam" id="PF07690">
    <property type="entry name" value="MFS_1"/>
    <property type="match status" value="2"/>
</dbReference>
<feature type="transmembrane region" description="Helical" evidence="6">
    <location>
        <begin position="273"/>
        <end position="296"/>
    </location>
</feature>
<dbReference type="CDD" id="cd17370">
    <property type="entry name" value="MFS_MJ1317_like"/>
    <property type="match status" value="1"/>
</dbReference>
<feature type="domain" description="Major facilitator superfamily (MFS) profile" evidence="7">
    <location>
        <begin position="5"/>
        <end position="368"/>
    </location>
</feature>
<name>A0A7C4S7U9_9EURY</name>
<keyword evidence="2" id="KW-1003">Cell membrane</keyword>
<dbReference type="PROSITE" id="PS50850">
    <property type="entry name" value="MFS"/>
    <property type="match status" value="1"/>
</dbReference>
<evidence type="ECO:0000256" key="6">
    <source>
        <dbReference type="SAM" id="Phobius"/>
    </source>
</evidence>
<evidence type="ECO:0000313" key="9">
    <source>
        <dbReference type="EMBL" id="HGU59348.1"/>
    </source>
</evidence>
<feature type="transmembrane region" description="Helical" evidence="6">
    <location>
        <begin position="164"/>
        <end position="181"/>
    </location>
</feature>
<comment type="subcellular location">
    <subcellularLocation>
        <location evidence="1">Cell membrane</location>
        <topology evidence="1">Multi-pass membrane protein</topology>
    </subcellularLocation>
</comment>
<proteinExistence type="predicted"/>
<dbReference type="GO" id="GO:0022857">
    <property type="term" value="F:transmembrane transporter activity"/>
    <property type="evidence" value="ECO:0007669"/>
    <property type="project" value="InterPro"/>
</dbReference>
<dbReference type="EMBL" id="DTPI01000030">
    <property type="protein sequence ID" value="HGE66474.1"/>
    <property type="molecule type" value="Genomic_DNA"/>
</dbReference>
<feature type="transmembrane region" description="Helical" evidence="6">
    <location>
        <begin position="137"/>
        <end position="157"/>
    </location>
</feature>
<feature type="transmembrane region" description="Helical" evidence="6">
    <location>
        <begin position="233"/>
        <end position="253"/>
    </location>
</feature>
<reference evidence="9" key="1">
    <citation type="journal article" date="2020" name="mSystems">
        <title>Genome- and Community-Level Interaction Insights into Carbon Utilization and Element Cycling Functions of Hydrothermarchaeota in Hydrothermal Sediment.</title>
        <authorList>
            <person name="Zhou Z."/>
            <person name="Liu Y."/>
            <person name="Xu W."/>
            <person name="Pan J."/>
            <person name="Luo Z.H."/>
            <person name="Li M."/>
        </authorList>
    </citation>
    <scope>NUCLEOTIDE SEQUENCE [LARGE SCALE GENOMIC DNA]</scope>
    <source>
        <strain evidence="10">SpSt-10</strain>
        <strain evidence="9">SpSt-62</strain>
        <strain evidence="8">SpSt-97</strain>
    </source>
</reference>
<feature type="transmembrane region" description="Helical" evidence="6">
    <location>
        <begin position="345"/>
        <end position="364"/>
    </location>
</feature>
<evidence type="ECO:0000256" key="5">
    <source>
        <dbReference type="ARBA" id="ARBA00023136"/>
    </source>
</evidence>
<evidence type="ECO:0000256" key="1">
    <source>
        <dbReference type="ARBA" id="ARBA00004651"/>
    </source>
</evidence>